<dbReference type="RefSeq" id="WP_328938221.1">
    <property type="nucleotide sequence ID" value="NZ_CP108133.1"/>
</dbReference>
<name>A0ABZ1JH52_9ACTN</name>
<dbReference type="Proteomes" id="UP001432166">
    <property type="component" value="Chromosome"/>
</dbReference>
<evidence type="ECO:0000313" key="1">
    <source>
        <dbReference type="EMBL" id="WTP50943.1"/>
    </source>
</evidence>
<sequence>MRDGVLTEKEIAHAAGDARWGSARDASAVRITVAYPTSGDGESCYRFTLARPLTDRPLADPVRLARCPADLGGPAT</sequence>
<gene>
    <name evidence="1" type="ORF">OG288_23085</name>
</gene>
<evidence type="ECO:0000313" key="2">
    <source>
        <dbReference type="Proteomes" id="UP001432166"/>
    </source>
</evidence>
<accession>A0ABZ1JH52</accession>
<proteinExistence type="predicted"/>
<dbReference type="EMBL" id="CP108133">
    <property type="protein sequence ID" value="WTP50943.1"/>
    <property type="molecule type" value="Genomic_DNA"/>
</dbReference>
<keyword evidence="2" id="KW-1185">Reference proteome</keyword>
<protein>
    <submittedName>
        <fullName evidence="1">Uncharacterized protein</fullName>
    </submittedName>
</protein>
<organism evidence="1 2">
    <name type="scientific">Streptomyces tauricus</name>
    <dbReference type="NCBI Taxonomy" id="68274"/>
    <lineage>
        <taxon>Bacteria</taxon>
        <taxon>Bacillati</taxon>
        <taxon>Actinomycetota</taxon>
        <taxon>Actinomycetes</taxon>
        <taxon>Kitasatosporales</taxon>
        <taxon>Streptomycetaceae</taxon>
        <taxon>Streptomyces</taxon>
        <taxon>Streptomyces aurantiacus group</taxon>
    </lineage>
</organism>
<reference evidence="1" key="1">
    <citation type="submission" date="2022-10" db="EMBL/GenBank/DDBJ databases">
        <title>The complete genomes of actinobacterial strains from the NBC collection.</title>
        <authorList>
            <person name="Joergensen T.S."/>
            <person name="Alvarez Arevalo M."/>
            <person name="Sterndorff E.B."/>
            <person name="Faurdal D."/>
            <person name="Vuksanovic O."/>
            <person name="Mourched A.-S."/>
            <person name="Charusanti P."/>
            <person name="Shaw S."/>
            <person name="Blin K."/>
            <person name="Weber T."/>
        </authorList>
    </citation>
    <scope>NUCLEOTIDE SEQUENCE</scope>
    <source>
        <strain evidence="1">NBC_00189</strain>
    </source>
</reference>